<feature type="region of interest" description="Disordered" evidence="7">
    <location>
        <begin position="179"/>
        <end position="209"/>
    </location>
</feature>
<dbReference type="GO" id="GO:0006289">
    <property type="term" value="P:nucleotide-excision repair"/>
    <property type="evidence" value="ECO:0007669"/>
    <property type="project" value="InterPro"/>
</dbReference>
<keyword evidence="3" id="KW-0255">Endonuclease</keyword>
<dbReference type="PANTHER" id="PTHR16171">
    <property type="entry name" value="DNA REPAIR PROTEIN COMPLEMENTING XP-G CELLS-RELATED"/>
    <property type="match status" value="1"/>
</dbReference>
<feature type="compositionally biased region" description="Acidic residues" evidence="7">
    <location>
        <begin position="196"/>
        <end position="209"/>
    </location>
</feature>
<dbReference type="SUPFAM" id="SSF88723">
    <property type="entry name" value="PIN domain-like"/>
    <property type="match status" value="1"/>
</dbReference>
<keyword evidence="10" id="KW-1185">Reference proteome</keyword>
<protein>
    <recommendedName>
        <fullName evidence="8">XPG N-terminal domain-containing protein</fullName>
    </recommendedName>
</protein>
<dbReference type="GO" id="GO:0004520">
    <property type="term" value="F:DNA endonuclease activity"/>
    <property type="evidence" value="ECO:0007669"/>
    <property type="project" value="TreeGrafter"/>
</dbReference>
<evidence type="ECO:0000313" key="10">
    <source>
        <dbReference type="Proteomes" id="UP001415857"/>
    </source>
</evidence>
<dbReference type="CDD" id="cd09868">
    <property type="entry name" value="PIN_XPG_RAD2"/>
    <property type="match status" value="1"/>
</dbReference>
<comment type="subcellular location">
    <subcellularLocation>
        <location evidence="1">Nucleus</location>
    </subcellularLocation>
</comment>
<sequence length="469" mass="52630">MGVHNLWELLAPVGRRVSVETLAGKKLAIDASIWMIQFMKAMRDEKGEMVRNAHLLGFFRRICKLLFLRTKPVFVFDGGTPALKRRTVVARRRQRENAQAKIRKTAEKLLLNHLKVMKLKELAKEIENQKQNNDAKGKKVLSDQTDVVGNDSERDDVVSQNYNQEKLDEMLAASLAAEEDGSFTGNASTSAAAIPSEEEDGDEDEDEDEEMILPTMHGKVDPAVLAALPPSMQLDLLVQMRERLMAENRKKYQKVKKAPEKFSELQIQSYLKTVAFRREIDEVQKSAAGRGVGGVQTSRIASEANREFIFSSSFTGDKQVLTSAGVERNGDKQSQQPSDCMSSGSLNSISSTVRSSTEPGSVADEPRRALNDDVETYLDERGRVRVSRVRAMGIRMTRDLQRNLDMMKEIEQERTNANKIVNFEAILDKNIVGVPRSSPDKNQFVENSHEGNDEISSLNNRNEQSLSKN</sequence>
<feature type="region of interest" description="Disordered" evidence="7">
    <location>
        <begin position="433"/>
        <end position="469"/>
    </location>
</feature>
<keyword evidence="3" id="KW-0378">Hydrolase</keyword>
<feature type="domain" description="XPG N-terminal" evidence="8">
    <location>
        <begin position="1"/>
        <end position="98"/>
    </location>
</feature>
<evidence type="ECO:0000256" key="5">
    <source>
        <dbReference type="ARBA" id="ARBA00023204"/>
    </source>
</evidence>
<evidence type="ECO:0000259" key="8">
    <source>
        <dbReference type="SMART" id="SM00485"/>
    </source>
</evidence>
<dbReference type="Pfam" id="PF00752">
    <property type="entry name" value="XPG_N"/>
    <property type="match status" value="1"/>
</dbReference>
<gene>
    <name evidence="9" type="ORF">L1049_002533</name>
</gene>
<dbReference type="AlphaFoldDB" id="A0AAP0NF63"/>
<dbReference type="Gene3D" id="3.40.50.1010">
    <property type="entry name" value="5'-nuclease"/>
    <property type="match status" value="1"/>
</dbReference>
<organism evidence="9 10">
    <name type="scientific">Liquidambar formosana</name>
    <name type="common">Formosan gum</name>
    <dbReference type="NCBI Taxonomy" id="63359"/>
    <lineage>
        <taxon>Eukaryota</taxon>
        <taxon>Viridiplantae</taxon>
        <taxon>Streptophyta</taxon>
        <taxon>Embryophyta</taxon>
        <taxon>Tracheophyta</taxon>
        <taxon>Spermatophyta</taxon>
        <taxon>Magnoliopsida</taxon>
        <taxon>eudicotyledons</taxon>
        <taxon>Gunneridae</taxon>
        <taxon>Pentapetalae</taxon>
        <taxon>Saxifragales</taxon>
        <taxon>Altingiaceae</taxon>
        <taxon>Liquidambar</taxon>
    </lineage>
</organism>
<evidence type="ECO:0000256" key="6">
    <source>
        <dbReference type="ARBA" id="ARBA00023242"/>
    </source>
</evidence>
<evidence type="ECO:0000313" key="9">
    <source>
        <dbReference type="EMBL" id="KAK9272162.1"/>
    </source>
</evidence>
<dbReference type="SMART" id="SM00485">
    <property type="entry name" value="XPGN"/>
    <property type="match status" value="1"/>
</dbReference>
<dbReference type="PROSITE" id="PS00841">
    <property type="entry name" value="XPG_1"/>
    <property type="match status" value="1"/>
</dbReference>
<dbReference type="InterPro" id="IPR019974">
    <property type="entry name" value="XPG_CS"/>
</dbReference>
<evidence type="ECO:0000256" key="3">
    <source>
        <dbReference type="ARBA" id="ARBA00022759"/>
    </source>
</evidence>
<reference evidence="9 10" key="1">
    <citation type="journal article" date="2024" name="Plant J.">
        <title>Genome sequences and population genomics reveal climatic adaptation and genomic divergence between two closely related sweetgum species.</title>
        <authorList>
            <person name="Xu W.Q."/>
            <person name="Ren C.Q."/>
            <person name="Zhang X.Y."/>
            <person name="Comes H.P."/>
            <person name="Liu X.H."/>
            <person name="Li Y.G."/>
            <person name="Kettle C.J."/>
            <person name="Jalonen R."/>
            <person name="Gaisberger H."/>
            <person name="Ma Y.Z."/>
            <person name="Qiu Y.X."/>
        </authorList>
    </citation>
    <scope>NUCLEOTIDE SEQUENCE [LARGE SCALE GENOMIC DNA]</scope>
    <source>
        <strain evidence="9">Hangzhou</strain>
    </source>
</reference>
<dbReference type="InterPro" id="IPR006084">
    <property type="entry name" value="XPG/Rad2"/>
</dbReference>
<evidence type="ECO:0000256" key="2">
    <source>
        <dbReference type="ARBA" id="ARBA00005283"/>
    </source>
</evidence>
<keyword evidence="4" id="KW-0227">DNA damage</keyword>
<evidence type="ECO:0000256" key="7">
    <source>
        <dbReference type="SAM" id="MobiDB-lite"/>
    </source>
</evidence>
<feature type="compositionally biased region" description="Polar residues" evidence="7">
    <location>
        <begin position="332"/>
        <end position="359"/>
    </location>
</feature>
<feature type="compositionally biased region" description="Polar residues" evidence="7">
    <location>
        <begin position="454"/>
        <end position="469"/>
    </location>
</feature>
<evidence type="ECO:0000256" key="4">
    <source>
        <dbReference type="ARBA" id="ARBA00022763"/>
    </source>
</evidence>
<dbReference type="InterPro" id="IPR029060">
    <property type="entry name" value="PIN-like_dom_sf"/>
</dbReference>
<dbReference type="Proteomes" id="UP001415857">
    <property type="component" value="Unassembled WGS sequence"/>
</dbReference>
<dbReference type="GO" id="GO:0003697">
    <property type="term" value="F:single-stranded DNA binding"/>
    <property type="evidence" value="ECO:0007669"/>
    <property type="project" value="InterPro"/>
</dbReference>
<dbReference type="EMBL" id="JBBPBK010000013">
    <property type="protein sequence ID" value="KAK9272162.1"/>
    <property type="molecule type" value="Genomic_DNA"/>
</dbReference>
<dbReference type="PANTHER" id="PTHR16171:SF7">
    <property type="entry name" value="DNA REPAIR PROTEIN RAD2"/>
    <property type="match status" value="1"/>
</dbReference>
<dbReference type="InterPro" id="IPR006085">
    <property type="entry name" value="XPG_DNA_repair_N"/>
</dbReference>
<feature type="region of interest" description="Disordered" evidence="7">
    <location>
        <begin position="326"/>
        <end position="369"/>
    </location>
</feature>
<comment type="caution">
    <text evidence="9">The sequence shown here is derived from an EMBL/GenBank/DDBJ whole genome shotgun (WGS) entry which is preliminary data.</text>
</comment>
<name>A0AAP0NF63_LIQFO</name>
<dbReference type="PRINTS" id="PR00853">
    <property type="entry name" value="XPGRADSUPER"/>
</dbReference>
<keyword evidence="5" id="KW-0234">DNA repair</keyword>
<dbReference type="GO" id="GO:0016788">
    <property type="term" value="F:hydrolase activity, acting on ester bonds"/>
    <property type="evidence" value="ECO:0007669"/>
    <property type="project" value="InterPro"/>
</dbReference>
<feature type="region of interest" description="Disordered" evidence="7">
    <location>
        <begin position="130"/>
        <end position="159"/>
    </location>
</feature>
<accession>A0AAP0NF63</accession>
<dbReference type="InterPro" id="IPR001044">
    <property type="entry name" value="XPG/Rad2_eukaryotes"/>
</dbReference>
<proteinExistence type="inferred from homology"/>
<keyword evidence="6" id="KW-0539">Nucleus</keyword>
<dbReference type="PRINTS" id="PR00066">
    <property type="entry name" value="XRODRMPGMNTG"/>
</dbReference>
<keyword evidence="3" id="KW-0540">Nuclease</keyword>
<dbReference type="GO" id="GO:0005634">
    <property type="term" value="C:nucleus"/>
    <property type="evidence" value="ECO:0007669"/>
    <property type="project" value="UniProtKB-SubCell"/>
</dbReference>
<dbReference type="FunFam" id="3.40.50.1010:FF:000031">
    <property type="entry name" value="DNA repair protein UVH3"/>
    <property type="match status" value="1"/>
</dbReference>
<dbReference type="Gene3D" id="6.10.250.1630">
    <property type="match status" value="1"/>
</dbReference>
<feature type="compositionally biased region" description="Basic and acidic residues" evidence="7">
    <location>
        <begin position="130"/>
        <end position="141"/>
    </location>
</feature>
<evidence type="ECO:0000256" key="1">
    <source>
        <dbReference type="ARBA" id="ARBA00004123"/>
    </source>
</evidence>
<comment type="similarity">
    <text evidence="2">Belongs to the XPG/RAD2 endonuclease family. XPG subfamily.</text>
</comment>